<dbReference type="InterPro" id="IPR014197">
    <property type="entry name" value="Sporulation_prot_YunB"/>
</dbReference>
<dbReference type="AlphaFoldDB" id="A0A6N2SA18"/>
<gene>
    <name evidence="2" type="primary">yunB</name>
    <name evidence="2" type="ORF">AULFYP135_00789</name>
</gene>
<dbReference type="Pfam" id="PF09560">
    <property type="entry name" value="Spore_YunB"/>
    <property type="match status" value="1"/>
</dbReference>
<keyword evidence="1" id="KW-0812">Transmembrane</keyword>
<dbReference type="EMBL" id="CACRSL010000003">
    <property type="protein sequence ID" value="VYS89061.1"/>
    <property type="molecule type" value="Genomic_DNA"/>
</dbReference>
<evidence type="ECO:0000313" key="2">
    <source>
        <dbReference type="EMBL" id="VYS89061.1"/>
    </source>
</evidence>
<reference evidence="2" key="1">
    <citation type="submission" date="2019-11" db="EMBL/GenBank/DDBJ databases">
        <authorList>
            <person name="Feng L."/>
        </authorList>
    </citation>
    <scope>NUCLEOTIDE SEQUENCE</scope>
    <source>
        <strain evidence="2">AundefinedLFYP135</strain>
    </source>
</reference>
<sequence>MRRGRRYLDPKQILFYKSCFVFMMLLITVILVDSRIRPVIKTMSSYQAQVYATQVINDAVLEELTREGVTYGDLVTLTRNEKGEVTAIQTDMTALNRMRANITNTVLYHVANLENQDINIPIGSLTGVQILSGRGPKVKFHVMPAGYLLTDYENRFDSAGINQTRHQILLNMTMNVTAIVPGYSVTTEVKTSYCLAETVIVGYVPQSFTEVTGDDRSNLSKIFDFGAGRGNGAALVQ</sequence>
<keyword evidence="1" id="KW-1133">Transmembrane helix</keyword>
<dbReference type="PIRSF" id="PIRSF021383">
    <property type="entry name" value="YunB"/>
    <property type="match status" value="1"/>
</dbReference>
<organism evidence="2">
    <name type="scientific">uncultured Anaerotruncus sp</name>
    <dbReference type="NCBI Taxonomy" id="905011"/>
    <lineage>
        <taxon>Bacteria</taxon>
        <taxon>Bacillati</taxon>
        <taxon>Bacillota</taxon>
        <taxon>Clostridia</taxon>
        <taxon>Eubacteriales</taxon>
        <taxon>Oscillospiraceae</taxon>
        <taxon>Anaerotruncus</taxon>
        <taxon>environmental samples</taxon>
    </lineage>
</organism>
<dbReference type="NCBIfam" id="TIGR02832">
    <property type="entry name" value="spo_yunB"/>
    <property type="match status" value="1"/>
</dbReference>
<accession>A0A6N2SA18</accession>
<feature type="transmembrane region" description="Helical" evidence="1">
    <location>
        <begin position="12"/>
        <end position="32"/>
    </location>
</feature>
<keyword evidence="1" id="KW-0472">Membrane</keyword>
<protein>
    <submittedName>
        <fullName evidence="2">Sporulation protein YunB</fullName>
    </submittedName>
</protein>
<name>A0A6N2SA18_9FIRM</name>
<evidence type="ECO:0000256" key="1">
    <source>
        <dbReference type="SAM" id="Phobius"/>
    </source>
</evidence>
<proteinExistence type="predicted"/>